<evidence type="ECO:0000256" key="5">
    <source>
        <dbReference type="ARBA" id="ARBA00023136"/>
    </source>
</evidence>
<feature type="transmembrane region" description="Helical" evidence="6">
    <location>
        <begin position="169"/>
        <end position="186"/>
    </location>
</feature>
<evidence type="ECO:0000256" key="4">
    <source>
        <dbReference type="ARBA" id="ARBA00022989"/>
    </source>
</evidence>
<comment type="caution">
    <text evidence="8">The sequence shown here is derived from an EMBL/GenBank/DDBJ whole genome shotgun (WGS) entry which is preliminary data.</text>
</comment>
<dbReference type="PANTHER" id="PTHR33545:SF3">
    <property type="entry name" value="UPF0750 MEMBRANE PROTEIN YQFU"/>
    <property type="match status" value="1"/>
</dbReference>
<evidence type="ECO:0000313" key="8">
    <source>
        <dbReference type="EMBL" id="MRX56028.1"/>
    </source>
</evidence>
<gene>
    <name evidence="8" type="ORF">GJU41_18860</name>
</gene>
<feature type="transmembrane region" description="Helical" evidence="6">
    <location>
        <begin position="144"/>
        <end position="163"/>
    </location>
</feature>
<dbReference type="GO" id="GO:0005886">
    <property type="term" value="C:plasma membrane"/>
    <property type="evidence" value="ECO:0007669"/>
    <property type="project" value="UniProtKB-SubCell"/>
</dbReference>
<dbReference type="PANTHER" id="PTHR33545">
    <property type="entry name" value="UPF0750 MEMBRANE PROTEIN YITT-RELATED"/>
    <property type="match status" value="1"/>
</dbReference>
<dbReference type="InterPro" id="IPR019264">
    <property type="entry name" value="DUF2179"/>
</dbReference>
<sequence length="286" mass="31267">MKKFVEYVFLTFGASFVAIGLETMLAPNGLVDGGVTALSIMANALWGIPIYVVFLGLNIPILIFTAKEVGKTFVIRTLYANIITTVGLVLFKSIPPITQSEVLIVLYGGLILGVGIGIVVKFGGAIDGTEMLAIWFNQHYRFPIASFLLSVNAFIFTIAAFIYSLEQAMLSLAVFYIVTKMINYVLDGLNRGKSVMIISEKPDEVGDSIINYLNISITFLYGEGGFLGERKKVIYCITNRFIFSKLKSVVLSADPSAIMEASYVCETSGIDRSLIFPRANPSNNKS</sequence>
<dbReference type="Pfam" id="PF02588">
    <property type="entry name" value="YitT_membrane"/>
    <property type="match status" value="1"/>
</dbReference>
<dbReference type="AlphaFoldDB" id="A0A6I2MCQ7"/>
<evidence type="ECO:0000313" key="9">
    <source>
        <dbReference type="Proteomes" id="UP000441585"/>
    </source>
</evidence>
<accession>A0A6I2MCQ7</accession>
<dbReference type="InterPro" id="IPR003740">
    <property type="entry name" value="YitT"/>
</dbReference>
<evidence type="ECO:0000256" key="1">
    <source>
        <dbReference type="ARBA" id="ARBA00004651"/>
    </source>
</evidence>
<reference evidence="8 9" key="1">
    <citation type="submission" date="2019-11" db="EMBL/GenBank/DDBJ databases">
        <title>Bacillus idriensis genome.</title>
        <authorList>
            <person name="Konopka E.N."/>
            <person name="Newman J.D."/>
        </authorList>
    </citation>
    <scope>NUCLEOTIDE SEQUENCE [LARGE SCALE GENOMIC DNA]</scope>
    <source>
        <strain evidence="8 9">DSM 19097</strain>
    </source>
</reference>
<name>A0A6I2MCQ7_9BACI</name>
<feature type="transmembrane region" description="Helical" evidence="6">
    <location>
        <begin position="7"/>
        <end position="26"/>
    </location>
</feature>
<proteinExistence type="predicted"/>
<organism evidence="8 9">
    <name type="scientific">Metabacillus idriensis</name>
    <dbReference type="NCBI Taxonomy" id="324768"/>
    <lineage>
        <taxon>Bacteria</taxon>
        <taxon>Bacillati</taxon>
        <taxon>Bacillota</taxon>
        <taxon>Bacilli</taxon>
        <taxon>Bacillales</taxon>
        <taxon>Bacillaceae</taxon>
        <taxon>Metabacillus</taxon>
    </lineage>
</organism>
<keyword evidence="4 6" id="KW-1133">Transmembrane helix</keyword>
<feature type="transmembrane region" description="Helical" evidence="6">
    <location>
        <begin position="73"/>
        <end position="91"/>
    </location>
</feature>
<feature type="transmembrane region" description="Helical" evidence="6">
    <location>
        <begin position="46"/>
        <end position="66"/>
    </location>
</feature>
<evidence type="ECO:0000256" key="6">
    <source>
        <dbReference type="SAM" id="Phobius"/>
    </source>
</evidence>
<dbReference type="Gene3D" id="3.30.70.120">
    <property type="match status" value="1"/>
</dbReference>
<evidence type="ECO:0000256" key="3">
    <source>
        <dbReference type="ARBA" id="ARBA00022692"/>
    </source>
</evidence>
<dbReference type="InterPro" id="IPR051461">
    <property type="entry name" value="UPF0750_membrane"/>
</dbReference>
<dbReference type="CDD" id="cd16380">
    <property type="entry name" value="YitT_C"/>
    <property type="match status" value="1"/>
</dbReference>
<dbReference type="RefSeq" id="WP_154319257.1">
    <property type="nucleotide sequence ID" value="NZ_CAJFZX010000005.1"/>
</dbReference>
<dbReference type="Proteomes" id="UP000441585">
    <property type="component" value="Unassembled WGS sequence"/>
</dbReference>
<feature type="transmembrane region" description="Helical" evidence="6">
    <location>
        <begin position="103"/>
        <end position="123"/>
    </location>
</feature>
<keyword evidence="2" id="KW-1003">Cell membrane</keyword>
<dbReference type="EMBL" id="WKKF01000008">
    <property type="protein sequence ID" value="MRX56028.1"/>
    <property type="molecule type" value="Genomic_DNA"/>
</dbReference>
<protein>
    <submittedName>
        <fullName evidence="8">DUF2179 domain-containing protein</fullName>
    </submittedName>
</protein>
<dbReference type="Pfam" id="PF10035">
    <property type="entry name" value="DUF2179"/>
    <property type="match status" value="1"/>
</dbReference>
<keyword evidence="9" id="KW-1185">Reference proteome</keyword>
<evidence type="ECO:0000256" key="2">
    <source>
        <dbReference type="ARBA" id="ARBA00022475"/>
    </source>
</evidence>
<comment type="subcellular location">
    <subcellularLocation>
        <location evidence="1">Cell membrane</location>
        <topology evidence="1">Multi-pass membrane protein</topology>
    </subcellularLocation>
</comment>
<feature type="domain" description="DUF2179" evidence="7">
    <location>
        <begin position="217"/>
        <end position="266"/>
    </location>
</feature>
<keyword evidence="5 6" id="KW-0472">Membrane</keyword>
<evidence type="ECO:0000259" key="7">
    <source>
        <dbReference type="Pfam" id="PF10035"/>
    </source>
</evidence>
<dbReference type="PIRSF" id="PIRSF006483">
    <property type="entry name" value="Membrane_protein_YitT"/>
    <property type="match status" value="1"/>
</dbReference>
<dbReference type="InterPro" id="IPR015867">
    <property type="entry name" value="N-reg_PII/ATP_PRibTrfase_C"/>
</dbReference>
<keyword evidence="3 6" id="KW-0812">Transmembrane</keyword>